<dbReference type="Proteomes" id="UP001469553">
    <property type="component" value="Unassembled WGS sequence"/>
</dbReference>
<name>A0ABV1AEW0_9TELE</name>
<evidence type="ECO:0000313" key="1">
    <source>
        <dbReference type="EMBL" id="MEQ2317112.1"/>
    </source>
</evidence>
<evidence type="ECO:0008006" key="3">
    <source>
        <dbReference type="Google" id="ProtNLM"/>
    </source>
</evidence>
<gene>
    <name evidence="1" type="ORF">AMECASPLE_039393</name>
</gene>
<keyword evidence="2" id="KW-1185">Reference proteome</keyword>
<reference evidence="1 2" key="1">
    <citation type="submission" date="2021-06" db="EMBL/GenBank/DDBJ databases">
        <authorList>
            <person name="Palmer J.M."/>
        </authorList>
    </citation>
    <scope>NUCLEOTIDE SEQUENCE [LARGE SCALE GENOMIC DNA]</scope>
    <source>
        <strain evidence="1 2">AS_MEX2019</strain>
        <tissue evidence="1">Muscle</tissue>
    </source>
</reference>
<proteinExistence type="predicted"/>
<sequence>MLWDGHCVLYVWGGGGELRLVAVCVFCFVPSSTDWNSRCRCKAPFSSVLSVPLFLMGSDFFFYPPTGPSLVALFFVVPDGLGSPWTLFTPPAGRLRELMWTIHFLVLPDSPPITKETTLYKLSAPATKGSCDLDGTARHFWPGYFETLTLPVCLPA</sequence>
<comment type="caution">
    <text evidence="1">The sequence shown here is derived from an EMBL/GenBank/DDBJ whole genome shotgun (WGS) entry which is preliminary data.</text>
</comment>
<evidence type="ECO:0000313" key="2">
    <source>
        <dbReference type="Proteomes" id="UP001469553"/>
    </source>
</evidence>
<accession>A0ABV1AEW0</accession>
<protein>
    <recommendedName>
        <fullName evidence="3">Secreted protein</fullName>
    </recommendedName>
</protein>
<dbReference type="EMBL" id="JAHRIP010092853">
    <property type="protein sequence ID" value="MEQ2317112.1"/>
    <property type="molecule type" value="Genomic_DNA"/>
</dbReference>
<organism evidence="1 2">
    <name type="scientific">Ameca splendens</name>
    <dbReference type="NCBI Taxonomy" id="208324"/>
    <lineage>
        <taxon>Eukaryota</taxon>
        <taxon>Metazoa</taxon>
        <taxon>Chordata</taxon>
        <taxon>Craniata</taxon>
        <taxon>Vertebrata</taxon>
        <taxon>Euteleostomi</taxon>
        <taxon>Actinopterygii</taxon>
        <taxon>Neopterygii</taxon>
        <taxon>Teleostei</taxon>
        <taxon>Neoteleostei</taxon>
        <taxon>Acanthomorphata</taxon>
        <taxon>Ovalentaria</taxon>
        <taxon>Atherinomorphae</taxon>
        <taxon>Cyprinodontiformes</taxon>
        <taxon>Goodeidae</taxon>
        <taxon>Ameca</taxon>
    </lineage>
</organism>